<feature type="region of interest" description="Disordered" evidence="1">
    <location>
        <begin position="82"/>
        <end position="105"/>
    </location>
</feature>
<dbReference type="EMBL" id="JAMCOF010000020">
    <property type="protein sequence ID" value="MCL6230356.1"/>
    <property type="molecule type" value="Genomic_DNA"/>
</dbReference>
<protein>
    <submittedName>
        <fullName evidence="2">Conjugal transfer protein TraJ</fullName>
    </submittedName>
</protein>
<feature type="compositionally biased region" description="Polar residues" evidence="1">
    <location>
        <begin position="85"/>
        <end position="96"/>
    </location>
</feature>
<accession>A0ABT0PA87</accession>
<evidence type="ECO:0000256" key="1">
    <source>
        <dbReference type="SAM" id="MobiDB-lite"/>
    </source>
</evidence>
<organism evidence="2 3">
    <name type="scientific">Bartonella bilalgolemii</name>
    <dbReference type="NCBI Taxonomy" id="2942911"/>
    <lineage>
        <taxon>Bacteria</taxon>
        <taxon>Pseudomonadati</taxon>
        <taxon>Pseudomonadota</taxon>
        <taxon>Alphaproteobacteria</taxon>
        <taxon>Hyphomicrobiales</taxon>
        <taxon>Bartonellaceae</taxon>
        <taxon>Bartonella</taxon>
    </lineage>
</organism>
<comment type="caution">
    <text evidence="2">The sequence shown here is derived from an EMBL/GenBank/DDBJ whole genome shotgun (WGS) entry which is preliminary data.</text>
</comment>
<dbReference type="RefSeq" id="WP_249677973.1">
    <property type="nucleotide sequence ID" value="NZ_JAMCOF010000020.1"/>
</dbReference>
<dbReference type="Proteomes" id="UP001523003">
    <property type="component" value="Unassembled WGS sequence"/>
</dbReference>
<gene>
    <name evidence="2" type="ORF">M4Z11_07155</name>
</gene>
<sequence length="105" mass="11734">MKLKITIILILLIALTGCASFKNGPKKLPRCSGQNIRMLNQGKWNWNNNNTFLHNTAIKPITTPIILNTQENEAPKAHVELPAPSVNTINHPTPSYKNAEITHEK</sequence>
<keyword evidence="3" id="KW-1185">Reference proteome</keyword>
<reference evidence="2 3" key="1">
    <citation type="submission" date="2022-05" db="EMBL/GenBank/DDBJ databases">
        <title>Description of the Bartonella bilalgolemii sp. nov. Isolated from Apodemus uralensis (Pallas 1811).</title>
        <authorList>
            <person name="Zgheib R."/>
            <person name="Celebi B."/>
        </authorList>
    </citation>
    <scope>NUCLEOTIDE SEQUENCE [LARGE SCALE GENOMIC DNA]</scope>
    <source>
        <strain evidence="2 3">G70</strain>
    </source>
</reference>
<name>A0ABT0PA87_9HYPH</name>
<dbReference type="PROSITE" id="PS51257">
    <property type="entry name" value="PROKAR_LIPOPROTEIN"/>
    <property type="match status" value="1"/>
</dbReference>
<proteinExistence type="predicted"/>
<evidence type="ECO:0000313" key="2">
    <source>
        <dbReference type="EMBL" id="MCL6230356.1"/>
    </source>
</evidence>
<evidence type="ECO:0000313" key="3">
    <source>
        <dbReference type="Proteomes" id="UP001523003"/>
    </source>
</evidence>